<dbReference type="InterPro" id="IPR001509">
    <property type="entry name" value="Epimerase_deHydtase"/>
</dbReference>
<dbReference type="EMBL" id="QHHQ01000010">
    <property type="protein sequence ID" value="RAH96983.1"/>
    <property type="molecule type" value="Genomic_DNA"/>
</dbReference>
<dbReference type="RefSeq" id="WP_111352091.1">
    <property type="nucleotide sequence ID" value="NZ_QHHQ01000010.1"/>
</dbReference>
<protein>
    <submittedName>
        <fullName evidence="2">NAD-dependent epimerase</fullName>
    </submittedName>
</protein>
<keyword evidence="3" id="KW-1185">Reference proteome</keyword>
<reference evidence="2 3" key="1">
    <citation type="submission" date="2018-05" db="EMBL/GenBank/DDBJ databases">
        <title>Acuticoccus sediminis sp. nov., isolated from deep-sea sediment of Indian Ocean.</title>
        <authorList>
            <person name="Liu X."/>
            <person name="Lai Q."/>
            <person name="Du Y."/>
            <person name="Sun F."/>
            <person name="Zhang X."/>
            <person name="Wang S."/>
            <person name="Shao Z."/>
        </authorList>
    </citation>
    <scope>NUCLEOTIDE SEQUENCE [LARGE SCALE GENOMIC DNA]</scope>
    <source>
        <strain evidence="2 3">PTG4-2</strain>
    </source>
</reference>
<dbReference type="PANTHER" id="PTHR43245:SF54">
    <property type="entry name" value="BLL0593 PROTEIN"/>
    <property type="match status" value="1"/>
</dbReference>
<sequence length="324" mass="35248">MRVLVTGSTGHLGEALMRMLPEAGHDPIGLDIKPGPYTEIVGSVADPEVAYTATLGIDAVLHTATLHKPHVVTHTKAAFVETNVSGTLALLEAAAQHRIRRFVFTSTTSAFGSALNPAPGEPAAWIDESVVPVPKNIYGVTKTAAEDLCALFAREKGMDVIVLRTSRFFPEEDDNASVRARWSEANVKANEFLYRRVDIEDAATAHIAALTAGSGFARYIISAPTPFSPADTLALRKDPRGVVARLYPQFERIYADAGWQMLDEFDRVYVSRKAMDELGWRPRWDFAAILAQIAEGEPIGSALARTIGRKGYHDVTFADGPFPT</sequence>
<evidence type="ECO:0000313" key="2">
    <source>
        <dbReference type="EMBL" id="RAH96983.1"/>
    </source>
</evidence>
<dbReference type="Pfam" id="PF01370">
    <property type="entry name" value="Epimerase"/>
    <property type="match status" value="1"/>
</dbReference>
<name>A0A8B2NHT8_9HYPH</name>
<organism evidence="2 3">
    <name type="scientific">Acuticoccus sediminis</name>
    <dbReference type="NCBI Taxonomy" id="2184697"/>
    <lineage>
        <taxon>Bacteria</taxon>
        <taxon>Pseudomonadati</taxon>
        <taxon>Pseudomonadota</taxon>
        <taxon>Alphaproteobacteria</taxon>
        <taxon>Hyphomicrobiales</taxon>
        <taxon>Amorphaceae</taxon>
        <taxon>Acuticoccus</taxon>
    </lineage>
</organism>
<accession>A0A8B2NHT8</accession>
<dbReference type="SUPFAM" id="SSF51735">
    <property type="entry name" value="NAD(P)-binding Rossmann-fold domains"/>
    <property type="match status" value="1"/>
</dbReference>
<proteinExistence type="predicted"/>
<evidence type="ECO:0000259" key="1">
    <source>
        <dbReference type="Pfam" id="PF01370"/>
    </source>
</evidence>
<gene>
    <name evidence="2" type="ORF">DLJ53_30365</name>
</gene>
<feature type="domain" description="NAD-dependent epimerase/dehydratase" evidence="1">
    <location>
        <begin position="3"/>
        <end position="212"/>
    </location>
</feature>
<dbReference type="Proteomes" id="UP000249590">
    <property type="component" value="Unassembled WGS sequence"/>
</dbReference>
<dbReference type="OrthoDB" id="9801056at2"/>
<dbReference type="Gene3D" id="3.40.50.720">
    <property type="entry name" value="NAD(P)-binding Rossmann-like Domain"/>
    <property type="match status" value="1"/>
</dbReference>
<evidence type="ECO:0000313" key="3">
    <source>
        <dbReference type="Proteomes" id="UP000249590"/>
    </source>
</evidence>
<dbReference type="InterPro" id="IPR050177">
    <property type="entry name" value="Lipid_A_modif_metabolic_enz"/>
</dbReference>
<dbReference type="PANTHER" id="PTHR43245">
    <property type="entry name" value="BIFUNCTIONAL POLYMYXIN RESISTANCE PROTEIN ARNA"/>
    <property type="match status" value="1"/>
</dbReference>
<comment type="caution">
    <text evidence="2">The sequence shown here is derived from an EMBL/GenBank/DDBJ whole genome shotgun (WGS) entry which is preliminary data.</text>
</comment>
<dbReference type="AlphaFoldDB" id="A0A8B2NHT8"/>
<dbReference type="InterPro" id="IPR036291">
    <property type="entry name" value="NAD(P)-bd_dom_sf"/>
</dbReference>